<dbReference type="AlphaFoldDB" id="A0A8J3HQ24"/>
<gene>
    <name evidence="2" type="ORF">sL5_09570</name>
</gene>
<organism evidence="2 3">
    <name type="scientific">Candidatus Mesenet longicola</name>
    <dbReference type="NCBI Taxonomy" id="1892558"/>
    <lineage>
        <taxon>Bacteria</taxon>
        <taxon>Pseudomonadati</taxon>
        <taxon>Pseudomonadota</taxon>
        <taxon>Alphaproteobacteria</taxon>
        <taxon>Rickettsiales</taxon>
        <taxon>Anaplasmataceae</taxon>
        <taxon>Candidatus Mesenet</taxon>
    </lineage>
</organism>
<name>A0A8J3HQ24_9RICK</name>
<evidence type="ECO:0000256" key="1">
    <source>
        <dbReference type="SAM" id="Phobius"/>
    </source>
</evidence>
<accession>A0A8J3HQ24</accession>
<evidence type="ECO:0000313" key="2">
    <source>
        <dbReference type="EMBL" id="GHM59964.1"/>
    </source>
</evidence>
<sequence length="489" mass="56588">MFFKNFKHKNKLVILLGEEGAVLLHIKNNILINRCFVQDASEFIDLKFFIASDKKIHIYLALNHVDQDYTVQSIPAVDRLSIYSIVKAKLKHIPTNSDLKTAFLLSKPSESEKNWQYMFVSIRLSNTINSWLKLIIDAGGNFKGILLLPIEMASILNAISAQKEIESDGNNWNIIVAYTKTGGFRQLVTKDNKMIFTRVISSTDSILPNVIAGSVYQEVKNTIQYLGRFGFQKNDTVDLHIVVPQNIKLGLMAIKFAEHNVNILTPYELSKILKLTHVINPNDRFCDTILLLSILENKPKVVLHTRETKKHSKLMLFDLYFPHLSSLTLLLLLTINVLFIFNLYSNYQEKNNLIQDEKMLKTQFQNLNSDYSIEKFYEISEIINAHNELLSLNYSPLSEIEYINKVKSDNLELKSFHWKIDNETDEVNVKLRYDLKSDSNIFYEYEDLKHNFNTIFYNYKVDFSQLPPVIELGEKDVIIDVNISKSVKK</sequence>
<feature type="transmembrane region" description="Helical" evidence="1">
    <location>
        <begin position="319"/>
        <end position="344"/>
    </location>
</feature>
<dbReference type="EMBL" id="BNGU01000052">
    <property type="protein sequence ID" value="GHM59964.1"/>
    <property type="molecule type" value="Genomic_DNA"/>
</dbReference>
<proteinExistence type="predicted"/>
<comment type="caution">
    <text evidence="2">The sequence shown here is derived from an EMBL/GenBank/DDBJ whole genome shotgun (WGS) entry which is preliminary data.</text>
</comment>
<keyword evidence="1" id="KW-1133">Transmembrane helix</keyword>
<protein>
    <submittedName>
        <fullName evidence="2">Uncharacterized protein</fullName>
    </submittedName>
</protein>
<dbReference type="Proteomes" id="UP000637906">
    <property type="component" value="Unassembled WGS sequence"/>
</dbReference>
<keyword evidence="1" id="KW-0812">Transmembrane</keyword>
<keyword evidence="1" id="KW-0472">Membrane</keyword>
<keyword evidence="3" id="KW-1185">Reference proteome</keyword>
<reference evidence="2 3" key="1">
    <citation type="journal article" date="2021" name="Microb. Ecol.">
        <title>Candidatus Mesenet longicola: Novel Endosymbionts of Brontispa longissima that Induce Cytoplasmic Incompatibility.</title>
        <authorList>
            <person name="Takano S."/>
            <person name="Gotoh Y."/>
            <person name="Hayashi T."/>
        </authorList>
    </citation>
    <scope>NUCLEOTIDE SEQUENCE [LARGE SCALE GENOMIC DNA]</scope>
    <source>
        <strain evidence="2">L5</strain>
    </source>
</reference>
<evidence type="ECO:0000313" key="3">
    <source>
        <dbReference type="Proteomes" id="UP000637906"/>
    </source>
</evidence>